<dbReference type="STRING" id="880071.Fleli_0921"/>
<keyword evidence="4" id="KW-0645">Protease</keyword>
<keyword evidence="2" id="KW-0472">Membrane</keyword>
<evidence type="ECO:0000313" key="5">
    <source>
        <dbReference type="Proteomes" id="UP000006054"/>
    </source>
</evidence>
<dbReference type="GO" id="GO:0008233">
    <property type="term" value="F:peptidase activity"/>
    <property type="evidence" value="ECO:0007669"/>
    <property type="project" value="UniProtKB-KW"/>
</dbReference>
<reference evidence="5" key="1">
    <citation type="submission" date="2012-06" db="EMBL/GenBank/DDBJ databases">
        <title>The complete genome of Flexibacter litoralis DSM 6794.</title>
        <authorList>
            <person name="Lucas S."/>
            <person name="Copeland A."/>
            <person name="Lapidus A."/>
            <person name="Glavina del Rio T."/>
            <person name="Dalin E."/>
            <person name="Tice H."/>
            <person name="Bruce D."/>
            <person name="Goodwin L."/>
            <person name="Pitluck S."/>
            <person name="Peters L."/>
            <person name="Ovchinnikova G."/>
            <person name="Lu M."/>
            <person name="Kyrpides N."/>
            <person name="Mavromatis K."/>
            <person name="Ivanova N."/>
            <person name="Brettin T."/>
            <person name="Detter J.C."/>
            <person name="Han C."/>
            <person name="Larimer F."/>
            <person name="Land M."/>
            <person name="Hauser L."/>
            <person name="Markowitz V."/>
            <person name="Cheng J.-F."/>
            <person name="Hugenholtz P."/>
            <person name="Woyke T."/>
            <person name="Wu D."/>
            <person name="Spring S."/>
            <person name="Lang E."/>
            <person name="Kopitz M."/>
            <person name="Brambilla E."/>
            <person name="Klenk H.-P."/>
            <person name="Eisen J.A."/>
        </authorList>
    </citation>
    <scope>NUCLEOTIDE SEQUENCE [LARGE SCALE GENOMIC DNA]</scope>
    <source>
        <strain evidence="5">ATCC 23117 / DSM 6794 / NBRC 15988 / NCIMB 1366 / Sio-4</strain>
    </source>
</reference>
<dbReference type="InterPro" id="IPR001107">
    <property type="entry name" value="Band_7"/>
</dbReference>
<dbReference type="Pfam" id="PF01145">
    <property type="entry name" value="Band_7"/>
    <property type="match status" value="1"/>
</dbReference>
<dbReference type="OrthoDB" id="9792660at2"/>
<dbReference type="eggNOG" id="COG0330">
    <property type="taxonomic scope" value="Bacteria"/>
</dbReference>
<evidence type="ECO:0000256" key="1">
    <source>
        <dbReference type="ARBA" id="ARBA00004167"/>
    </source>
</evidence>
<dbReference type="Gene3D" id="3.30.479.30">
    <property type="entry name" value="Band 7 domain"/>
    <property type="match status" value="1"/>
</dbReference>
<evidence type="ECO:0000313" key="4">
    <source>
        <dbReference type="EMBL" id="AFM03375.1"/>
    </source>
</evidence>
<name>I4AHE0_BERLS</name>
<dbReference type="SMART" id="SM00244">
    <property type="entry name" value="PHB"/>
    <property type="match status" value="1"/>
</dbReference>
<dbReference type="PANTHER" id="PTHR23222:SF1">
    <property type="entry name" value="PROHIBITIN-2"/>
    <property type="match status" value="1"/>
</dbReference>
<accession>I4AHE0</accession>
<dbReference type="AlphaFoldDB" id="I4AHE0"/>
<dbReference type="EMBL" id="CP003345">
    <property type="protein sequence ID" value="AFM03375.1"/>
    <property type="molecule type" value="Genomic_DNA"/>
</dbReference>
<protein>
    <submittedName>
        <fullName evidence="4">Membrane protease subunit, stomatin/prohibitin</fullName>
    </submittedName>
</protein>
<dbReference type="HOGENOM" id="CLU_047969_4_1_10"/>
<proteinExistence type="predicted"/>
<feature type="domain" description="Band 7" evidence="3">
    <location>
        <begin position="25"/>
        <end position="188"/>
    </location>
</feature>
<gene>
    <name evidence="4" type="ordered locus">Fleli_0921</name>
</gene>
<organism evidence="4 5">
    <name type="scientific">Bernardetia litoralis (strain ATCC 23117 / DSM 6794 / NBRC 15988 / NCIMB 1366 / Fx l1 / Sio-4)</name>
    <name type="common">Flexibacter litoralis</name>
    <dbReference type="NCBI Taxonomy" id="880071"/>
    <lineage>
        <taxon>Bacteria</taxon>
        <taxon>Pseudomonadati</taxon>
        <taxon>Bacteroidota</taxon>
        <taxon>Cytophagia</taxon>
        <taxon>Cytophagales</taxon>
        <taxon>Bernardetiaceae</taxon>
        <taxon>Bernardetia</taxon>
    </lineage>
</organism>
<dbReference type="CDD" id="cd03401">
    <property type="entry name" value="SPFH_prohibitin"/>
    <property type="match status" value="1"/>
</dbReference>
<dbReference type="GO" id="GO:0007005">
    <property type="term" value="P:mitochondrion organization"/>
    <property type="evidence" value="ECO:0007669"/>
    <property type="project" value="TreeGrafter"/>
</dbReference>
<sequence length="269" mass="30237" precursor="true">MNYLKLNSKLILSLLLIIIFSFLLSSCGIVRPGEVGVKQRLGKIKGGVRQAGMYFHNPFFTKIVKVPTRTINMYASLSSLPTKEGLTISCDLSVLFHIEQEYAIKVVQTVGVKNGQDMIMSVLRSSVADVTAQFLAKDLHTSERHEIELAIAKKMTERLGDRGFVVESVLLKSINLPANLSKTIEEKLQAEQRAQTMQFVLEHERQEAERMKIEAEAIRDAQKIINESLSEMTLRYLSIEAFKELSKSNNAKVIITNGKTPFLIHEDGK</sequence>
<dbReference type="GO" id="GO:0006508">
    <property type="term" value="P:proteolysis"/>
    <property type="evidence" value="ECO:0007669"/>
    <property type="project" value="UniProtKB-KW"/>
</dbReference>
<keyword evidence="5" id="KW-1185">Reference proteome</keyword>
<dbReference type="PROSITE" id="PS51257">
    <property type="entry name" value="PROKAR_LIPOPROTEIN"/>
    <property type="match status" value="1"/>
</dbReference>
<keyword evidence="4" id="KW-0378">Hydrolase</keyword>
<comment type="subcellular location">
    <subcellularLocation>
        <location evidence="1">Membrane</location>
        <topology evidence="1">Single-pass membrane protein</topology>
    </subcellularLocation>
</comment>
<evidence type="ECO:0000256" key="2">
    <source>
        <dbReference type="ARBA" id="ARBA00023136"/>
    </source>
</evidence>
<dbReference type="RefSeq" id="WP_014796833.1">
    <property type="nucleotide sequence ID" value="NC_018018.1"/>
</dbReference>
<dbReference type="InterPro" id="IPR000163">
    <property type="entry name" value="Prohibitin"/>
</dbReference>
<dbReference type="GO" id="GO:0016020">
    <property type="term" value="C:membrane"/>
    <property type="evidence" value="ECO:0007669"/>
    <property type="project" value="UniProtKB-SubCell"/>
</dbReference>
<evidence type="ECO:0000259" key="3">
    <source>
        <dbReference type="SMART" id="SM00244"/>
    </source>
</evidence>
<dbReference type="Proteomes" id="UP000006054">
    <property type="component" value="Chromosome"/>
</dbReference>
<dbReference type="KEGG" id="fli:Fleli_0921"/>
<dbReference type="InterPro" id="IPR036013">
    <property type="entry name" value="Band_7/SPFH_dom_sf"/>
</dbReference>
<dbReference type="PANTHER" id="PTHR23222">
    <property type="entry name" value="PROHIBITIN"/>
    <property type="match status" value="1"/>
</dbReference>
<dbReference type="SUPFAM" id="SSF117892">
    <property type="entry name" value="Band 7/SPFH domain"/>
    <property type="match status" value="1"/>
</dbReference>